<proteinExistence type="predicted"/>
<accession>A0A845S9U6</accession>
<evidence type="ECO:0000256" key="1">
    <source>
        <dbReference type="SAM" id="SignalP"/>
    </source>
</evidence>
<name>A0A845S9U6_9PROT</name>
<dbReference type="Proteomes" id="UP000699985">
    <property type="component" value="Unassembled WGS sequence"/>
</dbReference>
<dbReference type="EMBL" id="RGMI01000152">
    <property type="protein sequence ID" value="NCU50756.1"/>
    <property type="molecule type" value="Genomic_DNA"/>
</dbReference>
<dbReference type="Gene3D" id="3.40.50.1820">
    <property type="entry name" value="alpha/beta hydrolase"/>
    <property type="match status" value="1"/>
</dbReference>
<keyword evidence="1" id="KW-0732">Signal</keyword>
<dbReference type="AlphaFoldDB" id="A0A845S9U6"/>
<dbReference type="Proteomes" id="UP000572953">
    <property type="component" value="Unassembled WGS sequence"/>
</dbReference>
<sequence>MLNKHLLKLIIFSLFLVTSSAKSAECLNDKITRVTGKNECLAIHTFVKNSETKIKNLVIFIHGDQSDNGPVSGMINNAQGTSVPNGTVKVAILRPGYFDKAGNKSSGNDCGRRDCYTVTNLDEMTAAVQSLKNHYKPSKTILIGHSGGAATSGVMIGRTPGIAEGAILLACPCNISQWRFMQGRFGSYNSLSPSDFIKNIPKTTKVFAITGASDTNTQDVLARDYVKSLTDLNIYAQYKSLPNLDHNKANEIYVIEEALNELLK</sequence>
<evidence type="ECO:0000313" key="4">
    <source>
        <dbReference type="Proteomes" id="UP000572953"/>
    </source>
</evidence>
<gene>
    <name evidence="3" type="ORF">EBV78_04295</name>
    <name evidence="2" type="ORF">EBX29_03190</name>
</gene>
<evidence type="ECO:0008006" key="5">
    <source>
        <dbReference type="Google" id="ProtNLM"/>
    </source>
</evidence>
<evidence type="ECO:0000313" key="3">
    <source>
        <dbReference type="EMBL" id="NCU63272.1"/>
    </source>
</evidence>
<dbReference type="EMBL" id="RGGN01000195">
    <property type="protein sequence ID" value="NCU63272.1"/>
    <property type="molecule type" value="Genomic_DNA"/>
</dbReference>
<dbReference type="SUPFAM" id="SSF53474">
    <property type="entry name" value="alpha/beta-Hydrolases"/>
    <property type="match status" value="1"/>
</dbReference>
<comment type="caution">
    <text evidence="3">The sequence shown here is derived from an EMBL/GenBank/DDBJ whole genome shotgun (WGS) entry which is preliminary data.</text>
</comment>
<organism evidence="3 4">
    <name type="scientific">Candidatus Fonsibacter lacus</name>
    <dbReference type="NCBI Taxonomy" id="2576439"/>
    <lineage>
        <taxon>Bacteria</taxon>
        <taxon>Pseudomonadati</taxon>
        <taxon>Pseudomonadota</taxon>
        <taxon>Alphaproteobacteria</taxon>
        <taxon>Candidatus Pelagibacterales</taxon>
        <taxon>Candidatus Pelagibacterales incertae sedis</taxon>
        <taxon>Candidatus Fonsibacter</taxon>
    </lineage>
</organism>
<protein>
    <recommendedName>
        <fullName evidence="5">Peptidase S9 prolyl oligopeptidase catalytic domain-containing protein</fullName>
    </recommendedName>
</protein>
<evidence type="ECO:0000313" key="2">
    <source>
        <dbReference type="EMBL" id="NCU50756.1"/>
    </source>
</evidence>
<feature type="chain" id="PRO_5032760384" description="Peptidase S9 prolyl oligopeptidase catalytic domain-containing protein" evidence="1">
    <location>
        <begin position="24"/>
        <end position="264"/>
    </location>
</feature>
<feature type="signal peptide" evidence="1">
    <location>
        <begin position="1"/>
        <end position="23"/>
    </location>
</feature>
<dbReference type="InterPro" id="IPR029058">
    <property type="entry name" value="AB_hydrolase_fold"/>
</dbReference>
<reference evidence="3 4" key="1">
    <citation type="submission" date="2018-10" db="EMBL/GenBank/DDBJ databases">
        <title>Iterative Subtractive Binning of Freshwater Chronoseries Metagenomes Recovers Nearly Complete Genomes from over Four Hundred Novel Species.</title>
        <authorList>
            <person name="Rodriguez-R L.M."/>
            <person name="Tsementzi D."/>
            <person name="Luo C."/>
            <person name="Konstantinidis K.T."/>
        </authorList>
    </citation>
    <scope>NUCLEOTIDE SEQUENCE [LARGE SCALE GENOMIC DNA]</scope>
    <source>
        <strain evidence="3">WB7_2B_003</strain>
        <strain evidence="2">WB8_1A_003</strain>
    </source>
</reference>